<comment type="caution">
    <text evidence="1">The sequence shown here is derived from an EMBL/GenBank/DDBJ whole genome shotgun (WGS) entry which is preliminary data.</text>
</comment>
<sequence length="61" mass="7008">MLGYLYQMEAPFLVYKRRFDGIGVSQVLMKETFYNQVILKTSRVARKSRFKGSVSALKAGE</sequence>
<dbReference type="Proteomes" id="UP000178449">
    <property type="component" value="Unassembled WGS sequence"/>
</dbReference>
<reference evidence="1 2" key="1">
    <citation type="journal article" date="2016" name="Nat. Commun.">
        <title>Thousands of microbial genomes shed light on interconnected biogeochemical processes in an aquifer system.</title>
        <authorList>
            <person name="Anantharaman K."/>
            <person name="Brown C.T."/>
            <person name="Hug L.A."/>
            <person name="Sharon I."/>
            <person name="Castelle C.J."/>
            <person name="Probst A.J."/>
            <person name="Thomas B.C."/>
            <person name="Singh A."/>
            <person name="Wilkins M.J."/>
            <person name="Karaoz U."/>
            <person name="Brodie E.L."/>
            <person name="Williams K.H."/>
            <person name="Hubbard S.S."/>
            <person name="Banfield J.F."/>
        </authorList>
    </citation>
    <scope>NUCLEOTIDE SEQUENCE [LARGE SCALE GENOMIC DNA]</scope>
</reference>
<accession>A0A1F6GBD1</accession>
<name>A0A1F6GBD1_9PROT</name>
<organism evidence="1 2">
    <name type="scientific">Candidatus Lambdaproteobacteria bacterium RIFOXYD2_FULL_50_16</name>
    <dbReference type="NCBI Taxonomy" id="1817772"/>
    <lineage>
        <taxon>Bacteria</taxon>
        <taxon>Pseudomonadati</taxon>
        <taxon>Pseudomonadota</taxon>
        <taxon>Candidatus Lambdaproteobacteria</taxon>
    </lineage>
</organism>
<dbReference type="EMBL" id="MFNE01000023">
    <property type="protein sequence ID" value="OGG95422.1"/>
    <property type="molecule type" value="Genomic_DNA"/>
</dbReference>
<evidence type="ECO:0000313" key="2">
    <source>
        <dbReference type="Proteomes" id="UP000178449"/>
    </source>
</evidence>
<dbReference type="AlphaFoldDB" id="A0A1F6GBD1"/>
<proteinExistence type="predicted"/>
<dbReference type="STRING" id="1817772.A2527_04760"/>
<protein>
    <submittedName>
        <fullName evidence="1">Uncharacterized protein</fullName>
    </submittedName>
</protein>
<evidence type="ECO:0000313" key="1">
    <source>
        <dbReference type="EMBL" id="OGG95422.1"/>
    </source>
</evidence>
<gene>
    <name evidence="1" type="ORF">A2527_04760</name>
</gene>